<sequence length="382" mass="41948">MTGVGKSTFINKATGVNLPVGHTTESETSDVVERGIPYIQCGTAYIQLVDTPGFADSRDASETDVLRKLVTWLAARHVAGVPVAGIILIWPVSLVRVNRTEKLLINMVKDLCGRDRLDHIILVTTRWTPESPQTLESELVTRQDYLGAGPLEAQVTRKRLKDGYTPEDVLKLLVESCQALEPVTLQIQREVVDQNLALGETAVGRRLGVDLWEELTDLGAKADKAREYASASMKHLRQVEHAEAQMEMEKKEAEEAQEAAQAAEQRAKATKARAEREESVAEERAKKAREAAQAARLRVKAAKVALKTLNENVSQQTRRAQLAAQQAEKAKAERQKLVLRLDELSKPVEKSLWIKAGEAFTLTAFTVGTAAVGVSTLMALGN</sequence>
<evidence type="ECO:0000259" key="17">
    <source>
        <dbReference type="Pfam" id="PF01926"/>
    </source>
</evidence>
<comment type="cofactor">
    <cofactor evidence="1">
        <name>Mg(2+)</name>
        <dbReference type="ChEBI" id="CHEBI:18420"/>
    </cofactor>
</comment>
<dbReference type="CDD" id="cd00882">
    <property type="entry name" value="Ras_like_GTPase"/>
    <property type="match status" value="1"/>
</dbReference>
<comment type="subcellular location">
    <subcellularLocation>
        <location evidence="2">Membrane</location>
        <topology evidence="2">Single-pass membrane protein</topology>
    </subcellularLocation>
    <subcellularLocation>
        <location evidence="14">Plastid</location>
        <location evidence="14">Chloroplast outer membrane</location>
    </subcellularLocation>
</comment>
<evidence type="ECO:0000256" key="16">
    <source>
        <dbReference type="SAM" id="Phobius"/>
    </source>
</evidence>
<dbReference type="Pfam" id="PF01926">
    <property type="entry name" value="MMR_HSR1"/>
    <property type="match status" value="1"/>
</dbReference>
<evidence type="ECO:0000256" key="13">
    <source>
        <dbReference type="ARBA" id="ARBA00023136"/>
    </source>
</evidence>
<reference evidence="18 19" key="1">
    <citation type="journal article" date="2019" name="Fungal Biol. Biotechnol.">
        <title>Draft genome sequence of fastidious pathogen Ceratobasidium theobromae, which causes vascular-streak dieback in Theobroma cacao.</title>
        <authorList>
            <person name="Ali S.S."/>
            <person name="Asman A."/>
            <person name="Shao J."/>
            <person name="Firmansyah A.P."/>
            <person name="Susilo A.W."/>
            <person name="Rosmana A."/>
            <person name="McMahon P."/>
            <person name="Junaid M."/>
            <person name="Guest D."/>
            <person name="Kheng T.Y."/>
            <person name="Meinhardt L.W."/>
            <person name="Bailey B.A."/>
        </authorList>
    </citation>
    <scope>NUCLEOTIDE SEQUENCE [LARGE SCALE GENOMIC DNA]</scope>
    <source>
        <strain evidence="18 19">CT2</strain>
    </source>
</reference>
<keyword evidence="19" id="KW-1185">Reference proteome</keyword>
<dbReference type="GO" id="GO:0016020">
    <property type="term" value="C:membrane"/>
    <property type="evidence" value="ECO:0007669"/>
    <property type="project" value="UniProtKB-SubCell"/>
</dbReference>
<dbReference type="GO" id="GO:0016787">
    <property type="term" value="F:hydrolase activity"/>
    <property type="evidence" value="ECO:0007669"/>
    <property type="project" value="UniProtKB-KW"/>
</dbReference>
<dbReference type="InterPro" id="IPR045058">
    <property type="entry name" value="GIMA/IAN/Toc"/>
</dbReference>
<evidence type="ECO:0000256" key="12">
    <source>
        <dbReference type="ARBA" id="ARBA00022989"/>
    </source>
</evidence>
<organism evidence="18 19">
    <name type="scientific">Ceratobasidium theobromae</name>
    <dbReference type="NCBI Taxonomy" id="1582974"/>
    <lineage>
        <taxon>Eukaryota</taxon>
        <taxon>Fungi</taxon>
        <taxon>Dikarya</taxon>
        <taxon>Basidiomycota</taxon>
        <taxon>Agaricomycotina</taxon>
        <taxon>Agaricomycetes</taxon>
        <taxon>Cantharellales</taxon>
        <taxon>Ceratobasidiaceae</taxon>
        <taxon>Ceratobasidium</taxon>
    </lineage>
</organism>
<keyword evidence="4" id="KW-0150">Chloroplast</keyword>
<evidence type="ECO:0000256" key="11">
    <source>
        <dbReference type="ARBA" id="ARBA00022927"/>
    </source>
</evidence>
<keyword evidence="3" id="KW-0813">Transport</keyword>
<dbReference type="GO" id="GO:0046872">
    <property type="term" value="F:metal ion binding"/>
    <property type="evidence" value="ECO:0007669"/>
    <property type="project" value="UniProtKB-KW"/>
</dbReference>
<keyword evidence="8" id="KW-0378">Hydrolase</keyword>
<accession>A0A5N5QCL3</accession>
<feature type="compositionally biased region" description="Basic and acidic residues" evidence="15">
    <location>
        <begin position="272"/>
        <end position="284"/>
    </location>
</feature>
<name>A0A5N5QCL3_9AGAM</name>
<dbReference type="GO" id="GO:0005525">
    <property type="term" value="F:GTP binding"/>
    <property type="evidence" value="ECO:0007669"/>
    <property type="project" value="InterPro"/>
</dbReference>
<evidence type="ECO:0000256" key="15">
    <source>
        <dbReference type="SAM" id="MobiDB-lite"/>
    </source>
</evidence>
<dbReference type="GO" id="GO:0015031">
    <property type="term" value="P:protein transport"/>
    <property type="evidence" value="ECO:0007669"/>
    <property type="project" value="UniProtKB-KW"/>
</dbReference>
<keyword evidence="12 16" id="KW-1133">Transmembrane helix</keyword>
<evidence type="ECO:0000256" key="6">
    <source>
        <dbReference type="ARBA" id="ARBA00022692"/>
    </source>
</evidence>
<gene>
    <name evidence="18" type="ORF">CTheo_7080</name>
</gene>
<keyword evidence="13 16" id="KW-0472">Membrane</keyword>
<evidence type="ECO:0000256" key="14">
    <source>
        <dbReference type="ARBA" id="ARBA00024013"/>
    </source>
</evidence>
<evidence type="ECO:0000313" key="18">
    <source>
        <dbReference type="EMBL" id="KAB5589482.1"/>
    </source>
</evidence>
<feature type="region of interest" description="Disordered" evidence="15">
    <location>
        <begin position="250"/>
        <end position="284"/>
    </location>
</feature>
<feature type="transmembrane region" description="Helical" evidence="16">
    <location>
        <begin position="359"/>
        <end position="380"/>
    </location>
</feature>
<dbReference type="PANTHER" id="PTHR10903">
    <property type="entry name" value="GTPASE, IMAP FAMILY MEMBER-RELATED"/>
    <property type="match status" value="1"/>
</dbReference>
<evidence type="ECO:0000256" key="3">
    <source>
        <dbReference type="ARBA" id="ARBA00022448"/>
    </source>
</evidence>
<dbReference type="PANTHER" id="PTHR10903:SF135">
    <property type="entry name" value="TRANSLOCASE OF CHLOROPLAST 120, CHLOROPLASTIC-RELATED"/>
    <property type="match status" value="1"/>
</dbReference>
<evidence type="ECO:0000256" key="8">
    <source>
        <dbReference type="ARBA" id="ARBA00022801"/>
    </source>
</evidence>
<keyword evidence="9" id="KW-1002">Plastid outer membrane</keyword>
<keyword evidence="6 16" id="KW-0812">Transmembrane</keyword>
<dbReference type="SUPFAM" id="SSF52540">
    <property type="entry name" value="P-loop containing nucleoside triphosphate hydrolases"/>
    <property type="match status" value="1"/>
</dbReference>
<dbReference type="Gene3D" id="3.40.50.300">
    <property type="entry name" value="P-loop containing nucleotide triphosphate hydrolases"/>
    <property type="match status" value="1"/>
</dbReference>
<feature type="domain" description="G" evidence="17">
    <location>
        <begin position="2"/>
        <end position="67"/>
    </location>
</feature>
<dbReference type="AlphaFoldDB" id="A0A5N5QCL3"/>
<dbReference type="InterPro" id="IPR027417">
    <property type="entry name" value="P-loop_NTPase"/>
</dbReference>
<protein>
    <submittedName>
        <fullName evidence="18">AIG1 domain-containing protein</fullName>
    </submittedName>
</protein>
<dbReference type="Proteomes" id="UP000383932">
    <property type="component" value="Unassembled WGS sequence"/>
</dbReference>
<evidence type="ECO:0000256" key="4">
    <source>
        <dbReference type="ARBA" id="ARBA00022528"/>
    </source>
</evidence>
<dbReference type="EMBL" id="SSOP01000264">
    <property type="protein sequence ID" value="KAB5589482.1"/>
    <property type="molecule type" value="Genomic_DNA"/>
</dbReference>
<evidence type="ECO:0000256" key="5">
    <source>
        <dbReference type="ARBA" id="ARBA00022640"/>
    </source>
</evidence>
<proteinExistence type="predicted"/>
<evidence type="ECO:0000256" key="1">
    <source>
        <dbReference type="ARBA" id="ARBA00001946"/>
    </source>
</evidence>
<evidence type="ECO:0000313" key="19">
    <source>
        <dbReference type="Proteomes" id="UP000383932"/>
    </source>
</evidence>
<keyword evidence="11" id="KW-0653">Protein transport</keyword>
<evidence type="ECO:0000256" key="10">
    <source>
        <dbReference type="ARBA" id="ARBA00022842"/>
    </source>
</evidence>
<dbReference type="InterPro" id="IPR006073">
    <property type="entry name" value="GTP-bd"/>
</dbReference>
<comment type="caution">
    <text evidence="18">The sequence shown here is derived from an EMBL/GenBank/DDBJ whole genome shotgun (WGS) entry which is preliminary data.</text>
</comment>
<evidence type="ECO:0000256" key="2">
    <source>
        <dbReference type="ARBA" id="ARBA00004167"/>
    </source>
</evidence>
<dbReference type="OrthoDB" id="8954335at2759"/>
<evidence type="ECO:0000256" key="7">
    <source>
        <dbReference type="ARBA" id="ARBA00022723"/>
    </source>
</evidence>
<keyword evidence="10" id="KW-0460">Magnesium</keyword>
<evidence type="ECO:0000256" key="9">
    <source>
        <dbReference type="ARBA" id="ARBA00022805"/>
    </source>
</evidence>
<keyword evidence="5" id="KW-0934">Plastid</keyword>
<keyword evidence="7" id="KW-0479">Metal-binding</keyword>